<organism evidence="2 3">
    <name type="scientific">Hortaea werneckii</name>
    <name type="common">Black yeast</name>
    <name type="synonym">Cladosporium werneckii</name>
    <dbReference type="NCBI Taxonomy" id="91943"/>
    <lineage>
        <taxon>Eukaryota</taxon>
        <taxon>Fungi</taxon>
        <taxon>Dikarya</taxon>
        <taxon>Ascomycota</taxon>
        <taxon>Pezizomycotina</taxon>
        <taxon>Dothideomycetes</taxon>
        <taxon>Dothideomycetidae</taxon>
        <taxon>Mycosphaerellales</taxon>
        <taxon>Teratosphaeriaceae</taxon>
        <taxon>Hortaea</taxon>
    </lineage>
</organism>
<proteinExistence type="predicted"/>
<feature type="compositionally biased region" description="Basic and acidic residues" evidence="1">
    <location>
        <begin position="50"/>
        <end position="59"/>
    </location>
</feature>
<reference evidence="2 3" key="1">
    <citation type="journal article" date="2018" name="BMC Genomics">
        <title>Genomic evidence for intraspecific hybridization in a clonal and extremely halotolerant yeast.</title>
        <authorList>
            <person name="Gostincar C."/>
            <person name="Stajich J.E."/>
            <person name="Zupancic J."/>
            <person name="Zalar P."/>
            <person name="Gunde-Cimerman N."/>
        </authorList>
    </citation>
    <scope>NUCLEOTIDE SEQUENCE [LARGE SCALE GENOMIC DNA]</scope>
    <source>
        <strain evidence="2 3">EXF-120</strain>
    </source>
</reference>
<dbReference type="OrthoDB" id="3895995at2759"/>
<feature type="compositionally biased region" description="Acidic residues" evidence="1">
    <location>
        <begin position="252"/>
        <end position="261"/>
    </location>
</feature>
<dbReference type="AlphaFoldDB" id="A0A3M7IUA7"/>
<feature type="compositionally biased region" description="Basic and acidic residues" evidence="1">
    <location>
        <begin position="80"/>
        <end position="108"/>
    </location>
</feature>
<feature type="region of interest" description="Disordered" evidence="1">
    <location>
        <begin position="252"/>
        <end position="317"/>
    </location>
</feature>
<name>A0A3M7IUA7_HORWE</name>
<dbReference type="EMBL" id="QWIT01000178">
    <property type="protein sequence ID" value="RMZ29104.1"/>
    <property type="molecule type" value="Genomic_DNA"/>
</dbReference>
<sequence length="619" mass="68401">MANEERLGSHAKKRKRQGNESDETTKRPPEPRSHRRQKRAIARVLQSKSRKTEPSRDDNTGQEDLSVVLPHGSPSTESDTVGRRDAHIREDVEREPPVKKQKSTDEGAGKSGTNSPAVLLTPPTAAAPSANATERTRFSRFGARIFGMEQATALRTVTPTPPPVIISAPRRFLQQMMNMLPGISQTIGWVAVQSTKGMIWVFDRVGPVLKFAAAGGIFFAVDLAKSFDGSEAHEAIIRLMGRLFDLFYDDGEEDEDEEEDTTPAPSEPKRIEGTAASPQPAKCTCGEASSPSKSAERCAMHSSTFTGPQQQEQNEQTPTILPTANISRREPVPVRVQVAARHLLRTRSNENRRHPALSPYLRNTAFPNGQTNIRLRQFIIRSCQNRRRFPPTPYLRITPFANISPMFWQPTLGTLRARHNATRRQMAVVPFQPSASSRRSTFNGASVNGRANFNNNFYPVSPRLPPPTRTISVYSAQTPMNQPAHSSGAQVLYAYHSDPNAWDPSGVIMGLNHGPLPPPPPPPPQTTQLGQLHFVDFNGYRFVFEWETPGSRDLTNFLAQAEQEFRNSSASSFDQQKCIDVFNGKIRDLIYAGENLAGHPRVAVLPLLGGLVEQSGGTA</sequence>
<feature type="compositionally biased region" description="Low complexity" evidence="1">
    <location>
        <begin position="308"/>
        <end position="317"/>
    </location>
</feature>
<accession>A0A3M7IUA7</accession>
<feature type="compositionally biased region" description="Low complexity" evidence="1">
    <location>
        <begin position="115"/>
        <end position="133"/>
    </location>
</feature>
<feature type="region of interest" description="Disordered" evidence="1">
    <location>
        <begin position="1"/>
        <end position="134"/>
    </location>
</feature>
<evidence type="ECO:0000256" key="1">
    <source>
        <dbReference type="SAM" id="MobiDB-lite"/>
    </source>
</evidence>
<feature type="compositionally biased region" description="Basic and acidic residues" evidence="1">
    <location>
        <begin position="17"/>
        <end position="32"/>
    </location>
</feature>
<dbReference type="Proteomes" id="UP000281677">
    <property type="component" value="Unassembled WGS sequence"/>
</dbReference>
<dbReference type="VEuPathDB" id="FungiDB:BTJ68_13123"/>
<gene>
    <name evidence="2" type="ORF">D0859_06819</name>
</gene>
<protein>
    <submittedName>
        <fullName evidence="2">Uncharacterized protein</fullName>
    </submittedName>
</protein>
<evidence type="ECO:0000313" key="3">
    <source>
        <dbReference type="Proteomes" id="UP000281677"/>
    </source>
</evidence>
<evidence type="ECO:0000313" key="2">
    <source>
        <dbReference type="EMBL" id="RMZ29104.1"/>
    </source>
</evidence>
<comment type="caution">
    <text evidence="2">The sequence shown here is derived from an EMBL/GenBank/DDBJ whole genome shotgun (WGS) entry which is preliminary data.</text>
</comment>